<comment type="caution">
    <text evidence="2">The sequence shown here is derived from an EMBL/GenBank/DDBJ whole genome shotgun (WGS) entry which is preliminary data.</text>
</comment>
<proteinExistence type="predicted"/>
<dbReference type="AlphaFoldDB" id="A0A256FPK4"/>
<keyword evidence="3" id="KW-1185">Reference proteome</keyword>
<organism evidence="2 3">
    <name type="scientific">Brucella rhizosphaerae</name>
    <dbReference type="NCBI Taxonomy" id="571254"/>
    <lineage>
        <taxon>Bacteria</taxon>
        <taxon>Pseudomonadati</taxon>
        <taxon>Pseudomonadota</taxon>
        <taxon>Alphaproteobacteria</taxon>
        <taxon>Hyphomicrobiales</taxon>
        <taxon>Brucellaceae</taxon>
        <taxon>Brucella/Ochrobactrum group</taxon>
        <taxon>Brucella</taxon>
    </lineage>
</organism>
<reference evidence="2 3" key="1">
    <citation type="submission" date="2017-07" db="EMBL/GenBank/DDBJ databases">
        <title>Phylogenetic study on the rhizospheric bacterium Ochrobactrum sp. A44.</title>
        <authorList>
            <person name="Krzyzanowska D.M."/>
            <person name="Ossowicki A."/>
            <person name="Rajewska M."/>
            <person name="Maciag T."/>
            <person name="Kaczynski Z."/>
            <person name="Czerwicka M."/>
            <person name="Jafra S."/>
        </authorList>
    </citation>
    <scope>NUCLEOTIDE SEQUENCE [LARGE SCALE GENOMIC DNA]</scope>
    <source>
        <strain evidence="2 3">PR17</strain>
    </source>
</reference>
<accession>A0A256FPK4</accession>
<feature type="region of interest" description="Disordered" evidence="1">
    <location>
        <begin position="52"/>
        <end position="75"/>
    </location>
</feature>
<feature type="compositionally biased region" description="Polar residues" evidence="1">
    <location>
        <begin position="65"/>
        <end position="75"/>
    </location>
</feature>
<dbReference type="Pfam" id="PF13332">
    <property type="entry name" value="Fil_haemagg_2"/>
    <property type="match status" value="1"/>
</dbReference>
<dbReference type="GO" id="GO:0003824">
    <property type="term" value="F:catalytic activity"/>
    <property type="evidence" value="ECO:0007669"/>
    <property type="project" value="UniProtKB-ARBA"/>
</dbReference>
<name>A0A256FPK4_9HYPH</name>
<evidence type="ECO:0000256" key="1">
    <source>
        <dbReference type="SAM" id="MobiDB-lite"/>
    </source>
</evidence>
<dbReference type="EMBL" id="NNRK01000021">
    <property type="protein sequence ID" value="OYR16782.1"/>
    <property type="molecule type" value="Genomic_DNA"/>
</dbReference>
<evidence type="ECO:0000313" key="2">
    <source>
        <dbReference type="EMBL" id="OYR16782.1"/>
    </source>
</evidence>
<gene>
    <name evidence="2" type="ORF">CEV32_4116</name>
</gene>
<dbReference type="Proteomes" id="UP000216345">
    <property type="component" value="Unassembled WGS sequence"/>
</dbReference>
<dbReference type="InterPro" id="IPR025157">
    <property type="entry name" value="Hemagglutinin_rpt"/>
</dbReference>
<evidence type="ECO:0000313" key="3">
    <source>
        <dbReference type="Proteomes" id="UP000216345"/>
    </source>
</evidence>
<sequence>MQLSAHTALYSSLAHGHCNSHVTGSGNINIESGRDSNLKGADVEGETITANVGRDLNIISVPDTGESSNKPSRSL</sequence>
<protein>
    <submittedName>
        <fullName evidence="2">Hemagluttinin repeat family protein</fullName>
    </submittedName>
</protein>